<feature type="region of interest" description="Disordered" evidence="4">
    <location>
        <begin position="701"/>
        <end position="723"/>
    </location>
</feature>
<feature type="compositionally biased region" description="Low complexity" evidence="4">
    <location>
        <begin position="447"/>
        <end position="478"/>
    </location>
</feature>
<dbReference type="PANTHER" id="PTHR46548:SF1">
    <property type="entry name" value="BAH AND TFIIS DOMAIN-CONTAINING PROTEIN-RELATED"/>
    <property type="match status" value="1"/>
</dbReference>
<evidence type="ECO:0000259" key="6">
    <source>
        <dbReference type="PROSITE" id="PS51319"/>
    </source>
</evidence>
<dbReference type="GO" id="GO:0005634">
    <property type="term" value="C:nucleus"/>
    <property type="evidence" value="ECO:0007669"/>
    <property type="project" value="UniProtKB-SubCell"/>
</dbReference>
<feature type="region of interest" description="Disordered" evidence="4">
    <location>
        <begin position="1009"/>
        <end position="1078"/>
    </location>
</feature>
<organism evidence="7 8">
    <name type="scientific">Lithospermum erythrorhizon</name>
    <name type="common">Purple gromwell</name>
    <name type="synonym">Lithospermum officinale var. erythrorhizon</name>
    <dbReference type="NCBI Taxonomy" id="34254"/>
    <lineage>
        <taxon>Eukaryota</taxon>
        <taxon>Viridiplantae</taxon>
        <taxon>Streptophyta</taxon>
        <taxon>Embryophyta</taxon>
        <taxon>Tracheophyta</taxon>
        <taxon>Spermatophyta</taxon>
        <taxon>Magnoliopsida</taxon>
        <taxon>eudicotyledons</taxon>
        <taxon>Gunneridae</taxon>
        <taxon>Pentapetalae</taxon>
        <taxon>asterids</taxon>
        <taxon>lamiids</taxon>
        <taxon>Boraginales</taxon>
        <taxon>Boraginaceae</taxon>
        <taxon>Boraginoideae</taxon>
        <taxon>Lithospermeae</taxon>
        <taxon>Lithospermum</taxon>
    </lineage>
</organism>
<feature type="compositionally biased region" description="Polar residues" evidence="4">
    <location>
        <begin position="550"/>
        <end position="565"/>
    </location>
</feature>
<dbReference type="InterPro" id="IPR017923">
    <property type="entry name" value="TFIIS_N"/>
</dbReference>
<dbReference type="PROSITE" id="PS51038">
    <property type="entry name" value="BAH"/>
    <property type="match status" value="1"/>
</dbReference>
<feature type="region of interest" description="Disordered" evidence="4">
    <location>
        <begin position="659"/>
        <end position="679"/>
    </location>
</feature>
<evidence type="ECO:0000256" key="3">
    <source>
        <dbReference type="PROSITE-ProRule" id="PRU00649"/>
    </source>
</evidence>
<evidence type="ECO:0000313" key="7">
    <source>
        <dbReference type="EMBL" id="GAA0158300.1"/>
    </source>
</evidence>
<dbReference type="Gene3D" id="1.20.930.10">
    <property type="entry name" value="Conserved domain common to transcription factors TFIIS, elongin A, CRSP70"/>
    <property type="match status" value="1"/>
</dbReference>
<feature type="region of interest" description="Disordered" evidence="4">
    <location>
        <begin position="602"/>
        <end position="640"/>
    </location>
</feature>
<dbReference type="GO" id="GO:0003682">
    <property type="term" value="F:chromatin binding"/>
    <property type="evidence" value="ECO:0007669"/>
    <property type="project" value="InterPro"/>
</dbReference>
<evidence type="ECO:0000256" key="2">
    <source>
        <dbReference type="ARBA" id="ARBA00023242"/>
    </source>
</evidence>
<accession>A0AAV3Q6N5</accession>
<dbReference type="InterPro" id="IPR003617">
    <property type="entry name" value="TFIIS/CRSP70_N_sub"/>
</dbReference>
<dbReference type="SMART" id="SM00439">
    <property type="entry name" value="BAH"/>
    <property type="match status" value="1"/>
</dbReference>
<gene>
    <name evidence="7" type="ORF">LIER_15370</name>
</gene>
<dbReference type="PANTHER" id="PTHR46548">
    <property type="entry name" value="BAH AND TFIIS DOMAIN-CONTAINING PROTEIN-RELATED"/>
    <property type="match status" value="1"/>
</dbReference>
<dbReference type="Proteomes" id="UP001454036">
    <property type="component" value="Unassembled WGS sequence"/>
</dbReference>
<dbReference type="CDD" id="cd00183">
    <property type="entry name" value="TFIIS_I"/>
    <property type="match status" value="1"/>
</dbReference>
<dbReference type="InterPro" id="IPR001025">
    <property type="entry name" value="BAH_dom"/>
</dbReference>
<evidence type="ECO:0000256" key="1">
    <source>
        <dbReference type="ARBA" id="ARBA00004123"/>
    </source>
</evidence>
<feature type="domain" description="BAH" evidence="5">
    <location>
        <begin position="36"/>
        <end position="151"/>
    </location>
</feature>
<dbReference type="Gene3D" id="2.30.30.490">
    <property type="match status" value="1"/>
</dbReference>
<feature type="compositionally biased region" description="Polar residues" evidence="4">
    <location>
        <begin position="190"/>
        <end position="207"/>
    </location>
</feature>
<dbReference type="SUPFAM" id="SSF47676">
    <property type="entry name" value="Conserved domain common to transcription factors TFIIS, elongin A, CRSP70"/>
    <property type="match status" value="1"/>
</dbReference>
<reference evidence="7 8" key="1">
    <citation type="submission" date="2024-01" db="EMBL/GenBank/DDBJ databases">
        <title>The complete chloroplast genome sequence of Lithospermum erythrorhizon: insights into the phylogenetic relationship among Boraginaceae species and the maternal lineages of purple gromwells.</title>
        <authorList>
            <person name="Okada T."/>
            <person name="Watanabe K."/>
        </authorList>
    </citation>
    <scope>NUCLEOTIDE SEQUENCE [LARGE SCALE GENOMIC DNA]</scope>
</reference>
<comment type="subcellular location">
    <subcellularLocation>
        <location evidence="1 3">Nucleus</location>
    </subcellularLocation>
</comment>
<dbReference type="PROSITE" id="PS51319">
    <property type="entry name" value="TFIIS_N"/>
    <property type="match status" value="1"/>
</dbReference>
<dbReference type="EMBL" id="BAABME010003309">
    <property type="protein sequence ID" value="GAA0158300.1"/>
    <property type="molecule type" value="Genomic_DNA"/>
</dbReference>
<dbReference type="InterPro" id="IPR035441">
    <property type="entry name" value="TFIIS/LEDGF_dom_sf"/>
</dbReference>
<dbReference type="Pfam" id="PF08711">
    <property type="entry name" value="Med26"/>
    <property type="match status" value="1"/>
</dbReference>
<feature type="compositionally biased region" description="Basic residues" evidence="4">
    <location>
        <begin position="537"/>
        <end position="546"/>
    </location>
</feature>
<feature type="compositionally biased region" description="Low complexity" evidence="4">
    <location>
        <begin position="506"/>
        <end position="520"/>
    </location>
</feature>
<keyword evidence="2 3" id="KW-0539">Nucleus</keyword>
<feature type="compositionally biased region" description="Basic and acidic residues" evidence="4">
    <location>
        <begin position="216"/>
        <end position="234"/>
    </location>
</feature>
<feature type="region of interest" description="Disordered" evidence="4">
    <location>
        <begin position="769"/>
        <end position="830"/>
    </location>
</feature>
<feature type="region of interest" description="Disordered" evidence="4">
    <location>
        <begin position="442"/>
        <end position="585"/>
    </location>
</feature>
<sequence>MHGSLLRQREGEAHLRRTWHMPSPKSVSGHFLKDGRTICVGDCSLFKPPQDSPPFIGIIRGLIYDKENNLHLHVNWLYRQGDLKLGKGILSESALNEIFYSFHKDKVPAASLLHPCKVAFLPKGVELPPGTSAFVCRRVYDIESNRLWWLTDQDYVNELQEEVDQLLYKTRIEMHGTVPTGGRSPKPINGPTSISQLRPGSDSMQNHSHVKGKKRERGDHHNDPVKRESSVKMEDGSSCLLRTQSSLRSEIAKITEKGGLVDSEGVDKLVHLMQPDKLEKKMDLGYCSMLAGVIAATDKFDCLNRFVQLKGLPVLDEWLQNIHKGKTGNGSTLKDSDKFVEEFLLVLLSALDRLPVNLNALQMCNIGKSVNLLSKHKNLEIQKKAKTLVDTWKKRVEAEFNIMDANCGSNQSMGLSSKSCLPEASHGGNRVSVGSADMAAKSTVTQLSSPKSSLTKLSPGEATKSASSSSGPAKNASSPTSVKDTQHKTIVGGSYEVQPTTKDNRSSSSSQSHNYGQSPSGKEDAKSPIVGASSVKISRRSRHRKSASSGGQKESANKNSSLKRISTSEKNKHSELSTQKPLDPSALEGSIHKLIVKIPNVGRSPVRSAGGGSVEDHSALSGPATSPLHDGKHDQSDLNGKQRSDAYLEGSFSDVNVGSWRSNDSKDILPGPDNADLVSASLPHEDQTQNSIDVKKVAEISEASSGSSGNKLKPGTSHNRSTCSTFRSMNALIESCVKYSEVNTPLSIGDDVGMNLLASVAAGEMTKSDLVSPLDSPQRNSSAEEAQSADDARSKPSSGNGEHDLDDKNNVGSMTWPGDGHQAIYAPPGFDRAIKPSSSADCNGQMNKKVDEMKGLTSSLPANMEEKLGDGDRSRLLCEESASMCHGVCEDSSIKTCSSLIGDSNGILDEIRADMKVAISSSGCLLKDDTEQDVTETSDPGCCDNSESPSKLPGGVEVLSVQVSENDVGEENVAKPNFGNANISKSIVSECEQDKHAKDALAVGDQSMVRLDKAGTDPVRNSLESGDENKPNLECPQDDLGSVDVRELKVPSVEAEERECASMTEASSSGRGPGSNSKMSFDLNEGFILDDGRCGEQNFTTAPVCSSNMQIINPLPVTASTPITVAAAAKGPFVPPEDLLRSKRVLGWKGSAATSAFRPAEPRKILHASSGSSSISSADVSTNKSGRAPLGFDLNVPDEGILEEQVSRGLANGDQDIFRPDCCLGGFDLDLNRTDESSDVGICSASNGPGLEPLSVSAVTMKMGAIAVNDLRKDFDLNFGPCADETVADQSSSHQQARGGISTQPLIAGLRMNSAEIGNYCSGLPPSHSFSTVVHPSVLPDRVQHPIIASGAPASLLGPSGTPFTPDVFRGSVLSSSPAVSFTPNPFQIPVYPLGTTFPLPSASFSVGPSPFINPSTGGRFFPAPSSSQLMTPAEGISSQYPRPYIFSHHNGYGSAESKFGRQVLDLNAGLGSMDVEGRAEVLNVTSNRISMASSQSVAEEQAKIYQVGGRSLKRKEFDRGWDNDNFRTKRPS</sequence>
<proteinExistence type="predicted"/>
<evidence type="ECO:0000259" key="5">
    <source>
        <dbReference type="PROSITE" id="PS51038"/>
    </source>
</evidence>
<comment type="caution">
    <text evidence="7">The sequence shown here is derived from an EMBL/GenBank/DDBJ whole genome shotgun (WGS) entry which is preliminary data.</text>
</comment>
<dbReference type="InterPro" id="IPR043151">
    <property type="entry name" value="BAH_sf"/>
</dbReference>
<dbReference type="Pfam" id="PF01426">
    <property type="entry name" value="BAH"/>
    <property type="match status" value="1"/>
</dbReference>
<name>A0AAV3Q6N5_LITER</name>
<feature type="compositionally biased region" description="Basic and acidic residues" evidence="4">
    <location>
        <begin position="566"/>
        <end position="575"/>
    </location>
</feature>
<keyword evidence="8" id="KW-1185">Reference proteome</keyword>
<evidence type="ECO:0000313" key="8">
    <source>
        <dbReference type="Proteomes" id="UP001454036"/>
    </source>
</evidence>
<protein>
    <submittedName>
        <fullName evidence="7">Uncharacterized protein</fullName>
    </submittedName>
</protein>
<dbReference type="SMART" id="SM00509">
    <property type="entry name" value="TFS2N"/>
    <property type="match status" value="1"/>
</dbReference>
<feature type="domain" description="TFIIS N-terminal" evidence="6">
    <location>
        <begin position="313"/>
        <end position="399"/>
    </location>
</feature>
<feature type="compositionally biased region" description="Basic and acidic residues" evidence="4">
    <location>
        <begin position="629"/>
        <end position="640"/>
    </location>
</feature>
<evidence type="ECO:0000256" key="4">
    <source>
        <dbReference type="SAM" id="MobiDB-lite"/>
    </source>
</evidence>
<feature type="region of interest" description="Disordered" evidence="4">
    <location>
        <begin position="176"/>
        <end position="234"/>
    </location>
</feature>
<feature type="compositionally biased region" description="Polar residues" evidence="4">
    <location>
        <begin position="1064"/>
        <end position="1078"/>
    </location>
</feature>